<keyword evidence="3" id="KW-1185">Reference proteome</keyword>
<organism evidence="2 3">
    <name type="scientific">Prorocentrum cordatum</name>
    <dbReference type="NCBI Taxonomy" id="2364126"/>
    <lineage>
        <taxon>Eukaryota</taxon>
        <taxon>Sar</taxon>
        <taxon>Alveolata</taxon>
        <taxon>Dinophyceae</taxon>
        <taxon>Prorocentrales</taxon>
        <taxon>Prorocentraceae</taxon>
        <taxon>Prorocentrum</taxon>
    </lineage>
</organism>
<evidence type="ECO:0000313" key="2">
    <source>
        <dbReference type="EMBL" id="CAK0842012.1"/>
    </source>
</evidence>
<feature type="transmembrane region" description="Helical" evidence="1">
    <location>
        <begin position="20"/>
        <end position="44"/>
    </location>
</feature>
<dbReference type="Proteomes" id="UP001189429">
    <property type="component" value="Unassembled WGS sequence"/>
</dbReference>
<feature type="non-terminal residue" evidence="2">
    <location>
        <position position="1"/>
    </location>
</feature>
<gene>
    <name evidence="2" type="ORF">PCOR1329_LOCUS37060</name>
</gene>
<proteinExistence type="predicted"/>
<protein>
    <submittedName>
        <fullName evidence="2">Uncharacterized protein</fullName>
    </submittedName>
</protein>
<keyword evidence="1" id="KW-1133">Transmembrane helix</keyword>
<keyword evidence="1" id="KW-0812">Transmembrane</keyword>
<comment type="caution">
    <text evidence="2">The sequence shown here is derived from an EMBL/GenBank/DDBJ whole genome shotgun (WGS) entry which is preliminary data.</text>
</comment>
<feature type="non-terminal residue" evidence="2">
    <location>
        <position position="107"/>
    </location>
</feature>
<sequence>YTASFAPGLFESPTRELALFLYGGGFSLGSALSSLAGGFWGGALDVRVASKTVRIEAGRDVEAAAQVSRAGSTSTLRYSAELMPLSSQRMSEEIMSVELPAPLGKQD</sequence>
<accession>A0ABN9TA17</accession>
<name>A0ABN9TA17_9DINO</name>
<keyword evidence="1" id="KW-0472">Membrane</keyword>
<reference evidence="2" key="1">
    <citation type="submission" date="2023-10" db="EMBL/GenBank/DDBJ databases">
        <authorList>
            <person name="Chen Y."/>
            <person name="Shah S."/>
            <person name="Dougan E. K."/>
            <person name="Thang M."/>
            <person name="Chan C."/>
        </authorList>
    </citation>
    <scope>NUCLEOTIDE SEQUENCE [LARGE SCALE GENOMIC DNA]</scope>
</reference>
<evidence type="ECO:0000256" key="1">
    <source>
        <dbReference type="SAM" id="Phobius"/>
    </source>
</evidence>
<dbReference type="EMBL" id="CAUYUJ010014500">
    <property type="protein sequence ID" value="CAK0842012.1"/>
    <property type="molecule type" value="Genomic_DNA"/>
</dbReference>
<evidence type="ECO:0000313" key="3">
    <source>
        <dbReference type="Proteomes" id="UP001189429"/>
    </source>
</evidence>